<dbReference type="KEGG" id="bpb:bpr_III030"/>
<evidence type="ECO:0000313" key="2">
    <source>
        <dbReference type="EMBL" id="ADL35720.1"/>
    </source>
</evidence>
<dbReference type="HOGENOM" id="CLU_2435289_0_0_9"/>
<sequence length="90" mass="9410">MTNGSSEAISADAPAIDDESPEDSASVEDVASEESALSVSSKMVTGVSFCSALLPQPVDVINNKHARLKASVRFLCAVIIMESPKKNSIN</sequence>
<dbReference type="EMBL" id="CP001811">
    <property type="protein sequence ID" value="ADL35720.1"/>
    <property type="molecule type" value="Genomic_DNA"/>
</dbReference>
<name>E0S2T8_BUTPB</name>
<evidence type="ECO:0000256" key="1">
    <source>
        <dbReference type="SAM" id="MobiDB-lite"/>
    </source>
</evidence>
<proteinExistence type="predicted"/>
<dbReference type="AlphaFoldDB" id="E0S2T8"/>
<keyword evidence="3" id="KW-1185">Reference proteome</keyword>
<evidence type="ECO:0000313" key="3">
    <source>
        <dbReference type="Proteomes" id="UP000001299"/>
    </source>
</evidence>
<protein>
    <submittedName>
        <fullName evidence="2">Uncharacterized protein</fullName>
    </submittedName>
</protein>
<dbReference type="STRING" id="515622.bpr_III030"/>
<gene>
    <name evidence="2" type="ordered locus">bpr_III030</name>
</gene>
<reference evidence="2 3" key="1">
    <citation type="journal article" date="2010" name="PLoS ONE">
        <title>The glycobiome of the rumen bacterium Butyrivibrio proteoclasticus B316(T) highlights adaptation to a polysaccharide-rich environment.</title>
        <authorList>
            <person name="Kelly W.J."/>
            <person name="Leahy S.C."/>
            <person name="Altermann E."/>
            <person name="Yeoman C.J."/>
            <person name="Dunne J.C."/>
            <person name="Kong Z."/>
            <person name="Pacheco D.M."/>
            <person name="Li D."/>
            <person name="Noel S.J."/>
            <person name="Moon C.D."/>
            <person name="Cookson A.L."/>
            <person name="Attwood G.T."/>
        </authorList>
    </citation>
    <scope>NUCLEOTIDE SEQUENCE [LARGE SCALE GENOMIC DNA]</scope>
    <source>
        <strain evidence="3">ATCC 51982 / DSM 14932 / B316</strain>
    </source>
</reference>
<organism evidence="2 3">
    <name type="scientific">Butyrivibrio proteoclasticus (strain ATCC 51982 / DSM 14932 / B316)</name>
    <name type="common">Clostridium proteoclasticum</name>
    <dbReference type="NCBI Taxonomy" id="515622"/>
    <lineage>
        <taxon>Bacteria</taxon>
        <taxon>Bacillati</taxon>
        <taxon>Bacillota</taxon>
        <taxon>Clostridia</taxon>
        <taxon>Lachnospirales</taxon>
        <taxon>Lachnospiraceae</taxon>
        <taxon>Butyrivibrio</taxon>
    </lineage>
</organism>
<feature type="compositionally biased region" description="Acidic residues" evidence="1">
    <location>
        <begin position="15"/>
        <end position="32"/>
    </location>
</feature>
<accession>E0S2T8</accession>
<feature type="region of interest" description="Disordered" evidence="1">
    <location>
        <begin position="1"/>
        <end position="32"/>
    </location>
</feature>
<dbReference type="Proteomes" id="UP000001299">
    <property type="component" value="Chromosome 2"/>
</dbReference>